<accession>U4P930</accession>
<dbReference type="HOGENOM" id="CLU_932861_0_0_9"/>
<reference evidence="1" key="2">
    <citation type="submission" date="2009-08" db="EMBL/GenBank/DDBJ databases">
        <authorList>
            <person name="Shrivastava S."/>
            <person name="Brinkac L.M."/>
            <person name="Dodson R.J."/>
            <person name="Harkins D.M."/>
            <person name="Durkin A.S."/>
            <person name="Sutton G."/>
        </authorList>
    </citation>
    <scope>NUCLEOTIDE SEQUENCE</scope>
    <source>
        <strain evidence="1">Eklund 17B</strain>
    </source>
</reference>
<dbReference type="AlphaFoldDB" id="B2TM17"/>
<gene>
    <name evidence="1" type="ordered locus">CLL_A1941</name>
</gene>
<evidence type="ECO:0008006" key="2">
    <source>
        <dbReference type="Google" id="ProtNLM"/>
    </source>
</evidence>
<name>B2TM17_CLOBB</name>
<accession>B2TM17</accession>
<dbReference type="Pfam" id="PF07083">
    <property type="entry name" value="DUF1351"/>
    <property type="match status" value="1"/>
</dbReference>
<organism evidence="1">
    <name type="scientific">Clostridium botulinum (strain Eklund 17B / Type B)</name>
    <dbReference type="NCBI Taxonomy" id="935198"/>
    <lineage>
        <taxon>Bacteria</taxon>
        <taxon>Bacillati</taxon>
        <taxon>Bacillota</taxon>
        <taxon>Clostridia</taxon>
        <taxon>Eubacteriales</taxon>
        <taxon>Clostridiaceae</taxon>
        <taxon>Clostridium</taxon>
    </lineage>
</organism>
<sequence>MKELEVNKQLPVIKTNYEDVKASLSETMNKYKGLVVTEESLQDCKATQKELAGLRNKIDGFRKTVKKEMEVPIKSFESNCKELIGLIADTEQPIKDGINVFDNKRREEKKHQAEELIKTYVLELELDEKYSKQLTVIDKYLNLSVSKKSVKEDICSRAGALKLQQDAEIRELEQLKASIDVYVNAANADINTKLKADDFYKYIKYGHDITRISALIKEQHDKIKEAENPKPIEQPKEEKTVEPIKQEVSIPIDTKQPSKEEKFYFYELKVIANKENMLELNKLLKTPGFKYEVVSQGIVNK</sequence>
<reference evidence="1" key="1">
    <citation type="submission" date="2009-06" db="EMBL/GenBank/DDBJ databases">
        <authorList>
            <consortium name="US DOE Joint Genome Institute (JGI-PGF)"/>
            <person name="Lucas S."/>
            <person name="Copeland A."/>
            <person name="Lapidus A."/>
            <person name="Glavina del Rio T."/>
            <person name="Dalin E."/>
            <person name="Tice H."/>
            <person name="Bruce D."/>
            <person name="Goodwin L."/>
            <person name="Pitluck S."/>
            <person name="Kyrpides N."/>
            <person name="Mavromatis K."/>
            <person name="Ivanova N."/>
            <person name="Saunders E."/>
            <person name="Brettin T."/>
            <person name="Detter J.C."/>
            <person name="Han C."/>
            <person name="Larimer F."/>
            <person name="Land M."/>
            <person name="Hauser L."/>
            <person name="Markowitz V."/>
            <person name="Cheng J.-F."/>
            <person name="Hugenholtz P."/>
            <person name="Woyke T."/>
            <person name="Wu D."/>
            <person name="Gronow S."/>
            <person name="Klenk H.-P."/>
            <person name="Eisen J.A."/>
        </authorList>
    </citation>
    <scope>NUCLEOTIDE SEQUENCE</scope>
    <source>
        <strain evidence="1">Eklund 17B</strain>
    </source>
</reference>
<dbReference type="PATRIC" id="fig|935198.13.peg.1891"/>
<dbReference type="KEGG" id="cbk:CLL_A1941"/>
<proteinExistence type="predicted"/>
<protein>
    <recommendedName>
        <fullName evidence="2">DUF1351 domain-containing protein</fullName>
    </recommendedName>
</protein>
<dbReference type="EMBL" id="CP001056">
    <property type="protein sequence ID" value="ACD24188.1"/>
    <property type="molecule type" value="Genomic_DNA"/>
</dbReference>
<dbReference type="InterPro" id="IPR009785">
    <property type="entry name" value="Prophage_Lj928_Orf309"/>
</dbReference>
<evidence type="ECO:0000313" key="1">
    <source>
        <dbReference type="EMBL" id="ACD24188.1"/>
    </source>
</evidence>